<dbReference type="AlphaFoldDB" id="A0A845U913"/>
<keyword evidence="1" id="KW-1133">Transmembrane helix</keyword>
<evidence type="ECO:0000313" key="2">
    <source>
        <dbReference type="EMBL" id="NDU42659.1"/>
    </source>
</evidence>
<keyword evidence="1" id="KW-0472">Membrane</keyword>
<comment type="caution">
    <text evidence="2">The sequence shown here is derived from an EMBL/GenBank/DDBJ whole genome shotgun (WGS) entry which is preliminary data.</text>
</comment>
<keyword evidence="1" id="KW-0812">Transmembrane</keyword>
<reference evidence="2" key="1">
    <citation type="submission" date="2019-11" db="EMBL/GenBank/DDBJ databases">
        <title>Acidithiobacillus ferrianus sp. nov.: a facultatively anaerobic and extremely acidophilic chemolithoautotroph.</title>
        <authorList>
            <person name="Norris P.R."/>
            <person name="Falagan C."/>
            <person name="Moya-Beltran A."/>
            <person name="Castro M."/>
            <person name="Quatrini R."/>
            <person name="Johnson D.B."/>
        </authorList>
    </citation>
    <scope>NUCLEOTIDE SEQUENCE [LARGE SCALE GENOMIC DNA]</scope>
    <source>
        <strain evidence="2">MG</strain>
    </source>
</reference>
<gene>
    <name evidence="2" type="ORF">GL267_08400</name>
</gene>
<feature type="transmembrane region" description="Helical" evidence="1">
    <location>
        <begin position="29"/>
        <end position="49"/>
    </location>
</feature>
<proteinExistence type="predicted"/>
<evidence type="ECO:0000256" key="1">
    <source>
        <dbReference type="SAM" id="Phobius"/>
    </source>
</evidence>
<dbReference type="RefSeq" id="WP_163097901.1">
    <property type="nucleotide sequence ID" value="NZ_CP127523.1"/>
</dbReference>
<organism evidence="2">
    <name type="scientific">Acidithiobacillus ferrianus</name>
    <dbReference type="NCBI Taxonomy" id="2678518"/>
    <lineage>
        <taxon>Bacteria</taxon>
        <taxon>Pseudomonadati</taxon>
        <taxon>Pseudomonadota</taxon>
        <taxon>Acidithiobacillia</taxon>
        <taxon>Acidithiobacillales</taxon>
        <taxon>Acidithiobacillaceae</taxon>
        <taxon>Acidithiobacillus</taxon>
    </lineage>
</organism>
<sequence>MAIGLGAVSAPGPLQLITASPETTMMTTLPWLIIPAFICWRLSILRSIIV</sequence>
<accession>A0A845U913</accession>
<name>A0A845U913_9PROT</name>
<dbReference type="EMBL" id="WNJL01000034">
    <property type="protein sequence ID" value="NDU42659.1"/>
    <property type="molecule type" value="Genomic_DNA"/>
</dbReference>
<protein>
    <submittedName>
        <fullName evidence="2">Uncharacterized protein</fullName>
    </submittedName>
</protein>